<reference evidence="3" key="1">
    <citation type="journal article" date="2022" name="Environ. Microbiol.">
        <title>Functional analysis, diversity, and distribution of carbendazim hydrolases MheI and CbmA, responsible for the initial step in carbendazim degradation.</title>
        <authorList>
            <person name="Zhang M."/>
            <person name="Bai X."/>
            <person name="Li Q."/>
            <person name="Zhang L."/>
            <person name="Zhu Q."/>
            <person name="Gao S."/>
            <person name="Ke Z."/>
            <person name="Jiang M."/>
            <person name="Hu J."/>
            <person name="Qiu J."/>
            <person name="Hong Q."/>
        </authorList>
    </citation>
    <scope>NUCLEOTIDE SEQUENCE [LARGE SCALE GENOMIC DNA]</scope>
    <source>
        <strain evidence="3">djl-6</strain>
    </source>
</reference>
<proteinExistence type="predicted"/>
<evidence type="ECO:0000313" key="3">
    <source>
        <dbReference type="Proteomes" id="UP000831484"/>
    </source>
</evidence>
<protein>
    <recommendedName>
        <fullName evidence="4">Transposase</fullName>
    </recommendedName>
</protein>
<feature type="region of interest" description="Disordered" evidence="1">
    <location>
        <begin position="214"/>
        <end position="242"/>
    </location>
</feature>
<organism evidence="2 3">
    <name type="scientific">Rhodococcus qingshengii JCM 15477</name>
    <dbReference type="NCBI Taxonomy" id="1303681"/>
    <lineage>
        <taxon>Bacteria</taxon>
        <taxon>Bacillati</taxon>
        <taxon>Actinomycetota</taxon>
        <taxon>Actinomycetes</taxon>
        <taxon>Mycobacteriales</taxon>
        <taxon>Nocardiaceae</taxon>
        <taxon>Rhodococcus</taxon>
        <taxon>Rhodococcus erythropolis group</taxon>
    </lineage>
</organism>
<dbReference type="AlphaFoldDB" id="A0AB38RNS7"/>
<dbReference type="Proteomes" id="UP000831484">
    <property type="component" value="Plasmid pdjl-6-5"/>
</dbReference>
<dbReference type="RefSeq" id="WP_082893316.1">
    <property type="nucleotide sequence ID" value="NZ_CP096568.1"/>
</dbReference>
<evidence type="ECO:0000256" key="1">
    <source>
        <dbReference type="SAM" id="MobiDB-lite"/>
    </source>
</evidence>
<sequence>MTEAHNAAIIDGMPLPLGSTRMEPAHWIDDLAWHRQVYKQSKFRWDGTEALLVATEFTGGRQDFRTVADLRELEVYRLTLSEYTTTCQRALGLALQEARNGLGTSDCEGIAALLDLSAVDCSTSSYFARWGDPRIAGQFSNPQVRRIRKMCAGFFFASPLLLAWELSQLWKLYRAAEELLEDTLVDLVVELQPHVHISDLLHALHTTTEVGLSNRINSQRHDRGPAGDPRRAPRQQFSPLSI</sequence>
<evidence type="ECO:0000313" key="2">
    <source>
        <dbReference type="EMBL" id="UPU47003.1"/>
    </source>
</evidence>
<accession>A0AB38RNS7</accession>
<geneLocation type="plasmid" evidence="2 3">
    <name>pdjl-6-5</name>
</geneLocation>
<evidence type="ECO:0008006" key="4">
    <source>
        <dbReference type="Google" id="ProtNLM"/>
    </source>
</evidence>
<name>A0AB38RNS7_RHOSG</name>
<gene>
    <name evidence="2" type="ORF">M0639_34855</name>
</gene>
<keyword evidence="2" id="KW-0614">Plasmid</keyword>
<dbReference type="EMBL" id="CP096568">
    <property type="protein sequence ID" value="UPU47003.1"/>
    <property type="molecule type" value="Genomic_DNA"/>
</dbReference>
<feature type="compositionally biased region" description="Basic and acidic residues" evidence="1">
    <location>
        <begin position="219"/>
        <end position="231"/>
    </location>
</feature>
<keyword evidence="3" id="KW-1185">Reference proteome</keyword>